<dbReference type="EMBL" id="CP064981">
    <property type="protein sequence ID" value="QQR92985.1"/>
    <property type="molecule type" value="Genomic_DNA"/>
</dbReference>
<sequence>MVKRTGPTSKITKTLAIDLGKHGRQTKAAVYDVLAEALLSSTRTRAEINLHRLEQLAALHKGKILVVPGKILATGEINSPVEVAAFRFSASAKAKIVAAKGKMHSLQQIIEQKIPANKLVLVK</sequence>
<dbReference type="Pfam" id="PF00828">
    <property type="entry name" value="Ribosomal_L27A"/>
    <property type="match status" value="1"/>
</dbReference>
<organism evidence="4">
    <name type="scientific">Candidatus Iainarchaeum sp</name>
    <dbReference type="NCBI Taxonomy" id="3101447"/>
    <lineage>
        <taxon>Archaea</taxon>
        <taxon>Candidatus Iainarchaeota</taxon>
        <taxon>Candidatus Iainarchaeia</taxon>
        <taxon>Candidatus Iainarchaeales</taxon>
        <taxon>Candidatus Iainarchaeaceae</taxon>
        <taxon>Candidatus Iainarchaeum</taxon>
    </lineage>
</organism>
<dbReference type="NCBIfam" id="NF003079">
    <property type="entry name" value="PRK04005.1"/>
    <property type="match status" value="1"/>
</dbReference>
<accession>A0A7T9DKN2</accession>
<dbReference type="GO" id="GO:1990904">
    <property type="term" value="C:ribonucleoprotein complex"/>
    <property type="evidence" value="ECO:0007669"/>
    <property type="project" value="UniProtKB-KW"/>
</dbReference>
<keyword evidence="2" id="KW-0687">Ribonucleoprotein</keyword>
<dbReference type="GO" id="GO:0005840">
    <property type="term" value="C:ribosome"/>
    <property type="evidence" value="ECO:0007669"/>
    <property type="project" value="UniProtKB-KW"/>
</dbReference>
<reference evidence="4" key="1">
    <citation type="submission" date="2020-11" db="EMBL/GenBank/DDBJ databases">
        <title>Connecting structure to function with the recovery of over 1000 high-quality activated sludge metagenome-assembled genomes encoding full-length rRNA genes using long-read sequencing.</title>
        <authorList>
            <person name="Singleton C.M."/>
            <person name="Petriglieri F."/>
            <person name="Kristensen J.M."/>
            <person name="Kirkegaard R.H."/>
            <person name="Michaelsen T.Y."/>
            <person name="Andersen M.H."/>
            <person name="Karst S.M."/>
            <person name="Dueholm M.S."/>
            <person name="Nielsen P.H."/>
            <person name="Albertsen M."/>
        </authorList>
    </citation>
    <scope>NUCLEOTIDE SEQUENCE</scope>
    <source>
        <strain evidence="4">Fred_18-Q3-R57-64_BAT3C.431</strain>
    </source>
</reference>
<dbReference type="Gene3D" id="3.100.10.10">
    <property type="match status" value="1"/>
</dbReference>
<keyword evidence="1 4" id="KW-0689">Ribosomal protein</keyword>
<gene>
    <name evidence="4" type="ORF">IPJ89_01940</name>
</gene>
<evidence type="ECO:0000313" key="4">
    <source>
        <dbReference type="EMBL" id="QQR92985.1"/>
    </source>
</evidence>
<evidence type="ECO:0000256" key="2">
    <source>
        <dbReference type="ARBA" id="ARBA00023274"/>
    </source>
</evidence>
<dbReference type="Proteomes" id="UP000596004">
    <property type="component" value="Chromosome"/>
</dbReference>
<name>A0A7T9DKN2_9ARCH</name>
<dbReference type="SUPFAM" id="SSF52080">
    <property type="entry name" value="Ribosomal proteins L15p and L18e"/>
    <property type="match status" value="1"/>
</dbReference>
<protein>
    <submittedName>
        <fullName evidence="4">50S ribosomal protein L18e</fullName>
    </submittedName>
</protein>
<proteinExistence type="predicted"/>
<evidence type="ECO:0000256" key="1">
    <source>
        <dbReference type="ARBA" id="ARBA00022980"/>
    </source>
</evidence>
<dbReference type="InterPro" id="IPR036227">
    <property type="entry name" value="Ribosomal_uL15/eL18_sf"/>
</dbReference>
<feature type="domain" description="Large ribosomal subunit protein uL15/eL18" evidence="3">
    <location>
        <begin position="46"/>
        <end position="102"/>
    </location>
</feature>
<dbReference type="AlphaFoldDB" id="A0A7T9DKN2"/>
<evidence type="ECO:0000259" key="3">
    <source>
        <dbReference type="Pfam" id="PF00828"/>
    </source>
</evidence>
<dbReference type="InterPro" id="IPR021131">
    <property type="entry name" value="Ribosomal_uL15/eL18"/>
</dbReference>